<gene>
    <name evidence="2" type="ORF">Tsubulata_047030</name>
</gene>
<dbReference type="Proteomes" id="UP001141552">
    <property type="component" value="Unassembled WGS sequence"/>
</dbReference>
<proteinExistence type="predicted"/>
<evidence type="ECO:0000313" key="2">
    <source>
        <dbReference type="EMBL" id="KAJ4848537.1"/>
    </source>
</evidence>
<accession>A0A9Q0JPP6</accession>
<reference evidence="2" key="2">
    <citation type="journal article" date="2023" name="Plants (Basel)">
        <title>Annotation of the Turnera subulata (Passifloraceae) Draft Genome Reveals the S-Locus Evolved after the Divergence of Turneroideae from Passifloroideae in a Stepwise Manner.</title>
        <authorList>
            <person name="Henning P.M."/>
            <person name="Roalson E.H."/>
            <person name="Mir W."/>
            <person name="McCubbin A.G."/>
            <person name="Shore J.S."/>
        </authorList>
    </citation>
    <scope>NUCLEOTIDE SEQUENCE</scope>
    <source>
        <strain evidence="2">F60SS</strain>
    </source>
</reference>
<sequence length="214" mass="24674">MVTAASSAEIPQVDGKRHPHSPVDEIIPEPDTKRQKVDDAENLKEEEIEKLLNQYRDFAKISDGFIVDEELAKKIPRDKYERYPYPFPVGVVGDGHPSKARSCAIKCIEYYNKQQQGRNFQFRGFLAANVTNMFTYHYVLTVEVEDRSVTAPYPVYTFRVVAGAPTPDENSPIEPRFLLKPDDTLVYLKEPPYTVLLEDYYDEHFNSQDRSMES</sequence>
<evidence type="ECO:0000313" key="3">
    <source>
        <dbReference type="Proteomes" id="UP001141552"/>
    </source>
</evidence>
<reference evidence="2" key="1">
    <citation type="submission" date="2022-02" db="EMBL/GenBank/DDBJ databases">
        <authorList>
            <person name="Henning P.M."/>
            <person name="McCubbin A.G."/>
            <person name="Shore J.S."/>
        </authorList>
    </citation>
    <scope>NUCLEOTIDE SEQUENCE</scope>
    <source>
        <strain evidence="2">F60SS</strain>
        <tissue evidence="2">Leaves</tissue>
    </source>
</reference>
<organism evidence="2 3">
    <name type="scientific">Turnera subulata</name>
    <dbReference type="NCBI Taxonomy" id="218843"/>
    <lineage>
        <taxon>Eukaryota</taxon>
        <taxon>Viridiplantae</taxon>
        <taxon>Streptophyta</taxon>
        <taxon>Embryophyta</taxon>
        <taxon>Tracheophyta</taxon>
        <taxon>Spermatophyta</taxon>
        <taxon>Magnoliopsida</taxon>
        <taxon>eudicotyledons</taxon>
        <taxon>Gunneridae</taxon>
        <taxon>Pentapetalae</taxon>
        <taxon>rosids</taxon>
        <taxon>fabids</taxon>
        <taxon>Malpighiales</taxon>
        <taxon>Passifloraceae</taxon>
        <taxon>Turnera</taxon>
    </lineage>
</organism>
<dbReference type="EMBL" id="JAKUCV010000883">
    <property type="protein sequence ID" value="KAJ4848537.1"/>
    <property type="molecule type" value="Genomic_DNA"/>
</dbReference>
<name>A0A9Q0JPP6_9ROSI</name>
<evidence type="ECO:0000256" key="1">
    <source>
        <dbReference type="SAM" id="MobiDB-lite"/>
    </source>
</evidence>
<protein>
    <recommendedName>
        <fullName evidence="4">Cystatin domain-containing protein</fullName>
    </recommendedName>
</protein>
<comment type="caution">
    <text evidence="2">The sequence shown here is derived from an EMBL/GenBank/DDBJ whole genome shotgun (WGS) entry which is preliminary data.</text>
</comment>
<feature type="region of interest" description="Disordered" evidence="1">
    <location>
        <begin position="1"/>
        <end position="40"/>
    </location>
</feature>
<evidence type="ECO:0008006" key="4">
    <source>
        <dbReference type="Google" id="ProtNLM"/>
    </source>
</evidence>
<keyword evidence="3" id="KW-1185">Reference proteome</keyword>
<dbReference type="AlphaFoldDB" id="A0A9Q0JPP6"/>
<feature type="compositionally biased region" description="Basic and acidic residues" evidence="1">
    <location>
        <begin position="30"/>
        <end position="40"/>
    </location>
</feature>